<gene>
    <name evidence="1" type="ORF">FCC1311_114982</name>
</gene>
<comment type="caution">
    <text evidence="1">The sequence shown here is derived from an EMBL/GenBank/DDBJ whole genome shotgun (WGS) entry which is preliminary data.</text>
</comment>
<dbReference type="Proteomes" id="UP000241890">
    <property type="component" value="Unassembled WGS sequence"/>
</dbReference>
<sequence>MMEEDPAGVADLDDDVVDVGLDDASVDEHSAIDDLPSSRLRLEGSFRTLEEATGERNRAAHFRENVLSQMCRFIAKIESLPLECSEPRASLFQKHLNDLAAESWEAWTWIPEQCQSRLIQFAQEQRDRHHRNQLYAVYMTSQRDCADEIRAEIEERS</sequence>
<reference evidence="1 2" key="1">
    <citation type="submission" date="2017-12" db="EMBL/GenBank/DDBJ databases">
        <title>Sequencing, de novo assembly and annotation of complete genome of a new Thraustochytrid species, strain FCC1311.</title>
        <authorList>
            <person name="Sedici K."/>
            <person name="Godart F."/>
            <person name="Aiese Cigliano R."/>
            <person name="Sanseverino W."/>
            <person name="Barakat M."/>
            <person name="Ortet P."/>
            <person name="Marechal E."/>
            <person name="Cagnac O."/>
            <person name="Amato A."/>
        </authorList>
    </citation>
    <scope>NUCLEOTIDE SEQUENCE [LARGE SCALE GENOMIC DNA]</scope>
</reference>
<evidence type="ECO:0000313" key="1">
    <source>
        <dbReference type="EMBL" id="GBG35275.1"/>
    </source>
</evidence>
<organism evidence="1 2">
    <name type="scientific">Hondaea fermentalgiana</name>
    <dbReference type="NCBI Taxonomy" id="2315210"/>
    <lineage>
        <taxon>Eukaryota</taxon>
        <taxon>Sar</taxon>
        <taxon>Stramenopiles</taxon>
        <taxon>Bigyra</taxon>
        <taxon>Labyrinthulomycetes</taxon>
        <taxon>Thraustochytrida</taxon>
        <taxon>Thraustochytriidae</taxon>
        <taxon>Hondaea</taxon>
    </lineage>
</organism>
<dbReference type="InParanoid" id="A0A2R5GXH8"/>
<name>A0A2R5GXH8_9STRA</name>
<protein>
    <submittedName>
        <fullName evidence="1">Uncharacterized protein</fullName>
    </submittedName>
</protein>
<proteinExistence type="predicted"/>
<keyword evidence="2" id="KW-1185">Reference proteome</keyword>
<dbReference type="EMBL" id="BEYU01000596">
    <property type="protein sequence ID" value="GBG35275.1"/>
    <property type="molecule type" value="Genomic_DNA"/>
</dbReference>
<evidence type="ECO:0000313" key="2">
    <source>
        <dbReference type="Proteomes" id="UP000241890"/>
    </source>
</evidence>
<accession>A0A2R5GXH8</accession>
<dbReference type="AlphaFoldDB" id="A0A2R5GXH8"/>